<feature type="compositionally biased region" description="Basic residues" evidence="1">
    <location>
        <begin position="135"/>
        <end position="144"/>
    </location>
</feature>
<accession>A0A6J4Q7Z7</accession>
<feature type="compositionally biased region" description="Basic residues" evidence="1">
    <location>
        <begin position="225"/>
        <end position="240"/>
    </location>
</feature>
<feature type="compositionally biased region" description="Basic residues" evidence="1">
    <location>
        <begin position="1"/>
        <end position="22"/>
    </location>
</feature>
<evidence type="ECO:0000313" key="2">
    <source>
        <dbReference type="EMBL" id="CAA9433202.1"/>
    </source>
</evidence>
<feature type="compositionally biased region" description="Basic and acidic residues" evidence="1">
    <location>
        <begin position="25"/>
        <end position="52"/>
    </location>
</feature>
<feature type="compositionally biased region" description="Basic and acidic residues" evidence="1">
    <location>
        <begin position="114"/>
        <end position="134"/>
    </location>
</feature>
<gene>
    <name evidence="2" type="ORF">AVDCRST_MAG64-3634</name>
</gene>
<dbReference type="EMBL" id="CADCUQ010000836">
    <property type="protein sequence ID" value="CAA9433202.1"/>
    <property type="molecule type" value="Genomic_DNA"/>
</dbReference>
<feature type="compositionally biased region" description="Basic and acidic residues" evidence="1">
    <location>
        <begin position="87"/>
        <end position="106"/>
    </location>
</feature>
<sequence length="270" mass="31112">ADRPFPLRRRGTPRPARRRHLPVRPQDRRSTARRPGRLDGHRPDPPHREAPRAARAHRPALHRVELPGARQGERVGDPGQPDAVHQGVERAERPVRPRPDPAAQRRDRLRGRAVRRDRQDGQAREQGRRAEPRARVHVRQRRVGPRLAAAQETERRAVRPRQELRRVLPARPVPRHARRGPEPQRPAAEDDPERPGHAGPHDRRHDLRRPDADRVAQQHDDAPPRRGHPDRHPARRRLRPHPAGVDEARRHGGDRDREDRPAGEPGHGRV</sequence>
<feature type="non-terminal residue" evidence="2">
    <location>
        <position position="270"/>
    </location>
</feature>
<keyword evidence="2" id="KW-0378">Hydrolase</keyword>
<dbReference type="AlphaFoldDB" id="A0A6J4Q7Z7"/>
<evidence type="ECO:0000256" key="1">
    <source>
        <dbReference type="SAM" id="MobiDB-lite"/>
    </source>
</evidence>
<protein>
    <submittedName>
        <fullName evidence="2">Fumarylacetoacetate hydrolase family protein</fullName>
    </submittedName>
</protein>
<feature type="compositionally biased region" description="Basic and acidic residues" evidence="1">
    <location>
        <begin position="244"/>
        <end position="262"/>
    </location>
</feature>
<feature type="compositionally biased region" description="Basic and acidic residues" evidence="1">
    <location>
        <begin position="193"/>
        <end position="224"/>
    </location>
</feature>
<feature type="compositionally biased region" description="Basic and acidic residues" evidence="1">
    <location>
        <begin position="152"/>
        <end position="166"/>
    </location>
</feature>
<feature type="non-terminal residue" evidence="2">
    <location>
        <position position="1"/>
    </location>
</feature>
<reference evidence="2" key="1">
    <citation type="submission" date="2020-02" db="EMBL/GenBank/DDBJ databases">
        <authorList>
            <person name="Meier V. D."/>
        </authorList>
    </citation>
    <scope>NUCLEOTIDE SEQUENCE</scope>
    <source>
        <strain evidence="2">AVDCRST_MAG64</strain>
    </source>
</reference>
<dbReference type="GO" id="GO:0016787">
    <property type="term" value="F:hydrolase activity"/>
    <property type="evidence" value="ECO:0007669"/>
    <property type="project" value="UniProtKB-KW"/>
</dbReference>
<feature type="region of interest" description="Disordered" evidence="1">
    <location>
        <begin position="1"/>
        <end position="270"/>
    </location>
</feature>
<organism evidence="2">
    <name type="scientific">uncultured Phycisphaerae bacterium</name>
    <dbReference type="NCBI Taxonomy" id="904963"/>
    <lineage>
        <taxon>Bacteria</taxon>
        <taxon>Pseudomonadati</taxon>
        <taxon>Planctomycetota</taxon>
        <taxon>Phycisphaerae</taxon>
        <taxon>environmental samples</taxon>
    </lineage>
</organism>
<proteinExistence type="predicted"/>
<name>A0A6J4Q7Z7_9BACT</name>